<dbReference type="InterPro" id="IPR022237">
    <property type="entry name" value="PsiD-like"/>
</dbReference>
<dbReference type="GO" id="GO:0006646">
    <property type="term" value="P:phosphatidylethanolamine biosynthetic process"/>
    <property type="evidence" value="ECO:0007669"/>
    <property type="project" value="TreeGrafter"/>
</dbReference>
<dbReference type="InterPro" id="IPR003817">
    <property type="entry name" value="PS_Dcarbxylase"/>
</dbReference>
<proteinExistence type="predicted"/>
<evidence type="ECO:0000256" key="4">
    <source>
        <dbReference type="ARBA" id="ARBA00023317"/>
    </source>
</evidence>
<gene>
    <name evidence="6" type="ORF">GM415_17510</name>
</gene>
<protein>
    <submittedName>
        <fullName evidence="6">Phosphatidylserine decarboxylase</fullName>
    </submittedName>
</protein>
<evidence type="ECO:0000256" key="3">
    <source>
        <dbReference type="ARBA" id="ARBA00023239"/>
    </source>
</evidence>
<reference evidence="6 7" key="1">
    <citation type="submission" date="2019-11" db="EMBL/GenBank/DDBJ databases">
        <authorList>
            <person name="Zheng R.K."/>
            <person name="Sun C.M."/>
        </authorList>
    </citation>
    <scope>NUCLEOTIDE SEQUENCE [LARGE SCALE GENOMIC DNA]</scope>
    <source>
        <strain evidence="6 7">SRB007</strain>
    </source>
</reference>
<keyword evidence="7" id="KW-1185">Reference proteome</keyword>
<sequence>MTWKRYGKNNLVVFFCGLVLLLGLAGRASGSDLPTASGETPRLLPVVQEFRELIENDPELLMLFSRMFETIPDKPQFRNDPTGKPQVRDYRVMLQRLSDILQQAPEFNKSGLVGFPINAVLNWPMGTTAGTTAFLDGRVNAQLKKILRQWAVYLGSPDSRYVLGDDPEKGWFGRDAREAMPTFEQDFVCDPSKPYHGFASWDDFFTRRFREGRRPVAAPDDDAVIANACESAPFKLAKNVKLRDRFWIKGQPYSLYHMLEGDPLAARFEGGTIYQAFLSALSYHRWHSPVSGRIVKTQLIDGSYYAQSPLAGFDPASPNRSQGYITQVAARALVFIEADNPDIGLMAVMFVGMAEVSSNELTVYEGQHVKKGDQLGMFHFGGSTHVLIFRPGVELDFDLRGQTPGLETKNIPVRSRIATVR</sequence>
<dbReference type="EMBL" id="CP046400">
    <property type="protein sequence ID" value="QGY41842.1"/>
    <property type="molecule type" value="Genomic_DNA"/>
</dbReference>
<keyword evidence="4" id="KW-0670">Pyruvate</keyword>
<evidence type="ECO:0000256" key="2">
    <source>
        <dbReference type="ARBA" id="ARBA00023145"/>
    </source>
</evidence>
<evidence type="ECO:0000259" key="5">
    <source>
        <dbReference type="Pfam" id="PF12588"/>
    </source>
</evidence>
<keyword evidence="2" id="KW-0865">Zymogen</keyword>
<keyword evidence="3" id="KW-0456">Lyase</keyword>
<dbReference type="PANTHER" id="PTHR10067:SF9">
    <property type="entry name" value="PHOSPHATIDYLSERINE DECARBOXYLASE FAMILY PROTEIN (AFU_ORTHOLOGUE AFUA_7G01730)"/>
    <property type="match status" value="1"/>
</dbReference>
<evidence type="ECO:0000313" key="6">
    <source>
        <dbReference type="EMBL" id="QGY41842.1"/>
    </source>
</evidence>
<dbReference type="AlphaFoldDB" id="A0A6I6JNM7"/>
<evidence type="ECO:0000256" key="1">
    <source>
        <dbReference type="ARBA" id="ARBA00022793"/>
    </source>
</evidence>
<organism evidence="6 7">
    <name type="scientific">Pseudodesulfovibrio cashew</name>
    <dbReference type="NCBI Taxonomy" id="2678688"/>
    <lineage>
        <taxon>Bacteria</taxon>
        <taxon>Pseudomonadati</taxon>
        <taxon>Thermodesulfobacteriota</taxon>
        <taxon>Desulfovibrionia</taxon>
        <taxon>Desulfovibrionales</taxon>
        <taxon>Desulfovibrionaceae</taxon>
    </lineage>
</organism>
<dbReference type="GO" id="GO:0004609">
    <property type="term" value="F:phosphatidylserine decarboxylase activity"/>
    <property type="evidence" value="ECO:0007669"/>
    <property type="project" value="InterPro"/>
</dbReference>
<keyword evidence="1" id="KW-0210">Decarboxylase</keyword>
<dbReference type="Pfam" id="PF12588">
    <property type="entry name" value="PSDC"/>
    <property type="match status" value="1"/>
</dbReference>
<evidence type="ECO:0000313" key="7">
    <source>
        <dbReference type="Proteomes" id="UP000428328"/>
    </source>
</evidence>
<dbReference type="KEGG" id="psel:GM415_17510"/>
<dbReference type="Proteomes" id="UP000428328">
    <property type="component" value="Chromosome"/>
</dbReference>
<dbReference type="Pfam" id="PF02666">
    <property type="entry name" value="PS_Dcarbxylase"/>
    <property type="match status" value="1"/>
</dbReference>
<name>A0A6I6JNM7_9BACT</name>
<feature type="domain" description="L-tryptophan decarboxylase PsiD-like" evidence="5">
    <location>
        <begin position="45"/>
        <end position="180"/>
    </location>
</feature>
<accession>A0A6I6JNM7</accession>
<dbReference type="PANTHER" id="PTHR10067">
    <property type="entry name" value="PHOSPHATIDYLSERINE DECARBOXYLASE"/>
    <property type="match status" value="1"/>
</dbReference>
<dbReference type="RefSeq" id="WP_158950478.1">
    <property type="nucleotide sequence ID" value="NZ_CP046400.1"/>
</dbReference>